<name>A0A4R1KUB0_9PAST</name>
<sequence>MAQIRWHAKAAKAFKLPSSWQQLPKGEQYCETLGSYFAKFSPLITGKQLVRLGGLSAELECKMSLPYHFVLSPEISNHLTALSSQNSYSLIQGDLIELPFESQSVDVCISANTLNFMQDPHQLLREIQRILTDDGYLFLSIFNPISSLMLKRELSQSQRSKLPFRHFLPCRIIDWLHLLNFEIIQQQTLGNLFAIVAKKQTYPLSLQPQKQRFEPSKIFQGEPVGAFKGVEKHEI</sequence>
<keyword evidence="2" id="KW-0489">Methyltransferase</keyword>
<proteinExistence type="predicted"/>
<evidence type="ECO:0000259" key="1">
    <source>
        <dbReference type="Pfam" id="PF08241"/>
    </source>
</evidence>
<protein>
    <submittedName>
        <fullName evidence="2">Methyltransferase family protein</fullName>
    </submittedName>
</protein>
<keyword evidence="2" id="KW-0808">Transferase</keyword>
<dbReference type="Gene3D" id="3.40.50.150">
    <property type="entry name" value="Vaccinia Virus protein VP39"/>
    <property type="match status" value="1"/>
</dbReference>
<dbReference type="Pfam" id="PF08241">
    <property type="entry name" value="Methyltransf_11"/>
    <property type="match status" value="1"/>
</dbReference>
<dbReference type="GO" id="GO:0008757">
    <property type="term" value="F:S-adenosylmethionine-dependent methyltransferase activity"/>
    <property type="evidence" value="ECO:0007669"/>
    <property type="project" value="InterPro"/>
</dbReference>
<dbReference type="InterPro" id="IPR029063">
    <property type="entry name" value="SAM-dependent_MTases_sf"/>
</dbReference>
<dbReference type="RefSeq" id="WP_132302434.1">
    <property type="nucleotide sequence ID" value="NZ_CP170642.1"/>
</dbReference>
<evidence type="ECO:0000313" key="3">
    <source>
        <dbReference type="Proteomes" id="UP000295496"/>
    </source>
</evidence>
<dbReference type="InterPro" id="IPR013216">
    <property type="entry name" value="Methyltransf_11"/>
</dbReference>
<accession>A0A4R1KUB0</accession>
<reference evidence="2 3" key="1">
    <citation type="submission" date="2019-03" db="EMBL/GenBank/DDBJ databases">
        <title>Genomic Encyclopedia of Type Strains, Phase IV (KMG-IV): sequencing the most valuable type-strain genomes for metagenomic binning, comparative biology and taxonomic classification.</title>
        <authorList>
            <person name="Goeker M."/>
        </authorList>
    </citation>
    <scope>NUCLEOTIDE SEQUENCE [LARGE SCALE GENOMIC DNA]</scope>
    <source>
        <strain evidence="2 3">DSM 10053</strain>
    </source>
</reference>
<evidence type="ECO:0000313" key="2">
    <source>
        <dbReference type="EMBL" id="TCK68150.1"/>
    </source>
</evidence>
<feature type="domain" description="Methyltransferase type 11" evidence="1">
    <location>
        <begin position="75"/>
        <end position="139"/>
    </location>
</feature>
<gene>
    <name evidence="2" type="ORF">EV692_1850</name>
</gene>
<dbReference type="EMBL" id="SMGJ01000006">
    <property type="protein sequence ID" value="TCK68150.1"/>
    <property type="molecule type" value="Genomic_DNA"/>
</dbReference>
<dbReference type="CDD" id="cd02440">
    <property type="entry name" value="AdoMet_MTases"/>
    <property type="match status" value="1"/>
</dbReference>
<dbReference type="GO" id="GO:0032259">
    <property type="term" value="P:methylation"/>
    <property type="evidence" value="ECO:0007669"/>
    <property type="project" value="UniProtKB-KW"/>
</dbReference>
<keyword evidence="3" id="KW-1185">Reference proteome</keyword>
<dbReference type="AlphaFoldDB" id="A0A4R1KUB0"/>
<dbReference type="Proteomes" id="UP000295496">
    <property type="component" value="Unassembled WGS sequence"/>
</dbReference>
<dbReference type="SUPFAM" id="SSF53335">
    <property type="entry name" value="S-adenosyl-L-methionine-dependent methyltransferases"/>
    <property type="match status" value="1"/>
</dbReference>
<organism evidence="2 3">
    <name type="scientific">Lonepinella koalarum</name>
    <dbReference type="NCBI Taxonomy" id="53417"/>
    <lineage>
        <taxon>Bacteria</taxon>
        <taxon>Pseudomonadati</taxon>
        <taxon>Pseudomonadota</taxon>
        <taxon>Gammaproteobacteria</taxon>
        <taxon>Pasteurellales</taxon>
        <taxon>Pasteurellaceae</taxon>
        <taxon>Lonepinella</taxon>
    </lineage>
</organism>
<comment type="caution">
    <text evidence="2">The sequence shown here is derived from an EMBL/GenBank/DDBJ whole genome shotgun (WGS) entry which is preliminary data.</text>
</comment>